<dbReference type="Gene3D" id="3.30.40.10">
    <property type="entry name" value="Zinc/RING finger domain, C3HC4 (zinc finger)"/>
    <property type="match status" value="1"/>
</dbReference>
<evidence type="ECO:0000256" key="7">
    <source>
        <dbReference type="ARBA" id="ARBA00022593"/>
    </source>
</evidence>
<dbReference type="CDD" id="cd16527">
    <property type="entry name" value="RING-HC_PEX10"/>
    <property type="match status" value="1"/>
</dbReference>
<reference evidence="22" key="1">
    <citation type="submission" date="2020-06" db="EMBL/GenBank/DDBJ databases">
        <title>WGS assembly of Ceratodon purpureus strain R40.</title>
        <authorList>
            <person name="Carey S.B."/>
            <person name="Jenkins J."/>
            <person name="Shu S."/>
            <person name="Lovell J.T."/>
            <person name="Sreedasyam A."/>
            <person name="Maumus F."/>
            <person name="Tiley G.P."/>
            <person name="Fernandez-Pozo N."/>
            <person name="Barry K."/>
            <person name="Chen C."/>
            <person name="Wang M."/>
            <person name="Lipzen A."/>
            <person name="Daum C."/>
            <person name="Saski C.A."/>
            <person name="Payton A.C."/>
            <person name="Mcbreen J.C."/>
            <person name="Conrad R.E."/>
            <person name="Kollar L.M."/>
            <person name="Olsson S."/>
            <person name="Huttunen S."/>
            <person name="Landis J.B."/>
            <person name="Wickett N.J."/>
            <person name="Johnson M.G."/>
            <person name="Rensing S.A."/>
            <person name="Grimwood J."/>
            <person name="Schmutz J."/>
            <person name="Mcdaniel S.F."/>
        </authorList>
    </citation>
    <scope>NUCLEOTIDE SEQUENCE</scope>
    <source>
        <strain evidence="22">R40</strain>
    </source>
</reference>
<keyword evidence="8" id="KW-0808">Transferase</keyword>
<comment type="catalytic activity">
    <reaction evidence="1">
        <text>S-ubiquitinyl-[E2 ubiquitin-conjugating enzyme]-L-cysteine + [acceptor protein]-L-lysine = [E2 ubiquitin-conjugating enzyme]-L-cysteine + N(6)-ubiquitinyl-[acceptor protein]-L-lysine.</text>
        <dbReference type="EC" id="2.3.2.27"/>
    </reaction>
</comment>
<evidence type="ECO:0000256" key="12">
    <source>
        <dbReference type="ARBA" id="ARBA00022786"/>
    </source>
</evidence>
<evidence type="ECO:0000313" key="22">
    <source>
        <dbReference type="EMBL" id="KAG0580317.1"/>
    </source>
</evidence>
<comment type="subcellular location">
    <subcellularLocation>
        <location evidence="2">Peroxisome membrane</location>
        <topology evidence="2">Multi-pass membrane protein</topology>
    </subcellularLocation>
</comment>
<dbReference type="InterPro" id="IPR006845">
    <property type="entry name" value="Pex_N"/>
</dbReference>
<evidence type="ECO:0000256" key="1">
    <source>
        <dbReference type="ARBA" id="ARBA00000900"/>
    </source>
</evidence>
<evidence type="ECO:0000256" key="8">
    <source>
        <dbReference type="ARBA" id="ARBA00022679"/>
    </source>
</evidence>
<dbReference type="Pfam" id="PF04757">
    <property type="entry name" value="Pex2_Pex12"/>
    <property type="match status" value="1"/>
</dbReference>
<keyword evidence="23" id="KW-1185">Reference proteome</keyword>
<feature type="region of interest" description="Disordered" evidence="19">
    <location>
        <begin position="1"/>
        <end position="21"/>
    </location>
</feature>
<evidence type="ECO:0000256" key="9">
    <source>
        <dbReference type="ARBA" id="ARBA00022692"/>
    </source>
</evidence>
<evidence type="ECO:0000256" key="10">
    <source>
        <dbReference type="ARBA" id="ARBA00022723"/>
    </source>
</evidence>
<dbReference type="GO" id="GO:0061630">
    <property type="term" value="F:ubiquitin protein ligase activity"/>
    <property type="evidence" value="ECO:0007669"/>
    <property type="project" value="UniProtKB-EC"/>
</dbReference>
<feature type="transmembrane region" description="Helical" evidence="20">
    <location>
        <begin position="216"/>
        <end position="238"/>
    </location>
</feature>
<keyword evidence="11 18" id="KW-0863">Zinc-finger</keyword>
<keyword evidence="9 20" id="KW-0812">Transmembrane</keyword>
<keyword evidence="6" id="KW-0813">Transport</keyword>
<keyword evidence="12" id="KW-0833">Ubl conjugation pathway</keyword>
<protein>
    <recommendedName>
        <fullName evidence="5">RING-type E3 ubiquitin transferase</fullName>
        <ecNumber evidence="5">2.3.2.27</ecNumber>
    </recommendedName>
</protein>
<proteinExistence type="inferred from homology"/>
<comment type="caution">
    <text evidence="22">The sequence shown here is derived from an EMBL/GenBank/DDBJ whole genome shotgun (WGS) entry which is preliminary data.</text>
</comment>
<evidence type="ECO:0000256" key="15">
    <source>
        <dbReference type="ARBA" id="ARBA00022989"/>
    </source>
</evidence>
<comment type="similarity">
    <text evidence="4">Belongs to the pex2/pex10/pex12 family.</text>
</comment>
<dbReference type="GO" id="GO:0008270">
    <property type="term" value="F:zinc ion binding"/>
    <property type="evidence" value="ECO:0007669"/>
    <property type="project" value="UniProtKB-KW"/>
</dbReference>
<dbReference type="Pfam" id="PF13639">
    <property type="entry name" value="zf-RING_2"/>
    <property type="match status" value="1"/>
</dbReference>
<accession>A0A8T0IBJ7</accession>
<keyword evidence="13" id="KW-0862">Zinc</keyword>
<evidence type="ECO:0000256" key="6">
    <source>
        <dbReference type="ARBA" id="ARBA00022448"/>
    </source>
</evidence>
<dbReference type="GO" id="GO:0016558">
    <property type="term" value="P:protein import into peroxisome matrix"/>
    <property type="evidence" value="ECO:0007669"/>
    <property type="project" value="InterPro"/>
</dbReference>
<dbReference type="GO" id="GO:0005778">
    <property type="term" value="C:peroxisomal membrane"/>
    <property type="evidence" value="ECO:0007669"/>
    <property type="project" value="UniProtKB-SubCell"/>
</dbReference>
<comment type="pathway">
    <text evidence="3">Protein modification; protein ubiquitination.</text>
</comment>
<name>A0A8T0IBJ7_CERPU</name>
<dbReference type="FunFam" id="3.30.40.10:FF:000418">
    <property type="entry name" value="Peroxisome biogenesis factor 10"/>
    <property type="match status" value="1"/>
</dbReference>
<evidence type="ECO:0000259" key="21">
    <source>
        <dbReference type="PROSITE" id="PS50089"/>
    </source>
</evidence>
<evidence type="ECO:0000256" key="13">
    <source>
        <dbReference type="ARBA" id="ARBA00022833"/>
    </source>
</evidence>
<evidence type="ECO:0000256" key="3">
    <source>
        <dbReference type="ARBA" id="ARBA00004906"/>
    </source>
</evidence>
<dbReference type="SMART" id="SM00184">
    <property type="entry name" value="RING"/>
    <property type="match status" value="1"/>
</dbReference>
<feature type="domain" description="RING-type" evidence="21">
    <location>
        <begin position="346"/>
        <end position="384"/>
    </location>
</feature>
<dbReference type="InterPro" id="IPR013083">
    <property type="entry name" value="Znf_RING/FYVE/PHD"/>
</dbReference>
<keyword evidence="17" id="KW-0576">Peroxisome</keyword>
<dbReference type="InterPro" id="IPR025654">
    <property type="entry name" value="PEX2/10"/>
</dbReference>
<organism evidence="22 23">
    <name type="scientific">Ceratodon purpureus</name>
    <name type="common">Fire moss</name>
    <name type="synonym">Dicranum purpureum</name>
    <dbReference type="NCBI Taxonomy" id="3225"/>
    <lineage>
        <taxon>Eukaryota</taxon>
        <taxon>Viridiplantae</taxon>
        <taxon>Streptophyta</taxon>
        <taxon>Embryophyta</taxon>
        <taxon>Bryophyta</taxon>
        <taxon>Bryophytina</taxon>
        <taxon>Bryopsida</taxon>
        <taxon>Dicranidae</taxon>
        <taxon>Pseudoditrichales</taxon>
        <taxon>Ditrichaceae</taxon>
        <taxon>Ceratodon</taxon>
    </lineage>
</organism>
<keyword evidence="16 20" id="KW-0472">Membrane</keyword>
<evidence type="ECO:0000256" key="19">
    <source>
        <dbReference type="SAM" id="MobiDB-lite"/>
    </source>
</evidence>
<evidence type="ECO:0000256" key="20">
    <source>
        <dbReference type="SAM" id="Phobius"/>
    </source>
</evidence>
<dbReference type="AlphaFoldDB" id="A0A8T0IBJ7"/>
<dbReference type="EC" id="2.3.2.27" evidence="5"/>
<keyword evidence="10" id="KW-0479">Metal-binding</keyword>
<evidence type="ECO:0000256" key="5">
    <source>
        <dbReference type="ARBA" id="ARBA00012483"/>
    </source>
</evidence>
<sequence length="400" mass="44233">MDAAESSSAASAGSSSGSGGSGGSSGGSSFFFPPAAQPEVMRAAEKDEHYVASLCDACHEAFRHAMGTRLAVAYQNETKLAGRVLYYLLTTGAGLQTLGEEYCDISQVVVNTKLPATPARRTLLVFYQTVLPYLTERLSARAAARGNVLANQEELRGSELMGMRQESTSEIVSEDTVMIRRRTPIQVWHSWSERVRQRYNAAIQQWPIILPSVKEALLLVLRAHLMLFYFEGVYYHLAKRFAGIRYIFMGKPAQQRPRYHMLGMFLLIQLSIVGGDWLRRSVLPALAMSMRSRIRDPSSASSGRQSIAILDVDGNNTFKKEMKTVGDDWTLAANTGEAEGGGRSKCPLCLSPRQHPTATPCGHVFCWNCVAEWCNEKPECPLCRSPVTHPQLVCLYHADF</sequence>
<evidence type="ECO:0000256" key="14">
    <source>
        <dbReference type="ARBA" id="ARBA00022927"/>
    </source>
</evidence>
<keyword evidence="7" id="KW-0962">Peroxisome biogenesis</keyword>
<dbReference type="PROSITE" id="PS00518">
    <property type="entry name" value="ZF_RING_1"/>
    <property type="match status" value="1"/>
</dbReference>
<dbReference type="PANTHER" id="PTHR23350:SF0">
    <property type="entry name" value="PEROXISOME BIOGENESIS FACTOR 10"/>
    <property type="match status" value="1"/>
</dbReference>
<evidence type="ECO:0000256" key="16">
    <source>
        <dbReference type="ARBA" id="ARBA00023136"/>
    </source>
</evidence>
<evidence type="ECO:0000256" key="2">
    <source>
        <dbReference type="ARBA" id="ARBA00004585"/>
    </source>
</evidence>
<evidence type="ECO:0000256" key="17">
    <source>
        <dbReference type="ARBA" id="ARBA00023140"/>
    </source>
</evidence>
<feature type="compositionally biased region" description="Low complexity" evidence="19">
    <location>
        <begin position="1"/>
        <end position="15"/>
    </location>
</feature>
<evidence type="ECO:0000256" key="18">
    <source>
        <dbReference type="PROSITE-ProRule" id="PRU00175"/>
    </source>
</evidence>
<evidence type="ECO:0000313" key="23">
    <source>
        <dbReference type="Proteomes" id="UP000822688"/>
    </source>
</evidence>
<dbReference type="EMBL" id="CM026424">
    <property type="protein sequence ID" value="KAG0580317.1"/>
    <property type="molecule type" value="Genomic_DNA"/>
</dbReference>
<dbReference type="SUPFAM" id="SSF57850">
    <property type="entry name" value="RING/U-box"/>
    <property type="match status" value="1"/>
</dbReference>
<evidence type="ECO:0000256" key="4">
    <source>
        <dbReference type="ARBA" id="ARBA00008704"/>
    </source>
</evidence>
<dbReference type="PANTHER" id="PTHR23350">
    <property type="entry name" value="PEROXISOME ASSEMBLY PROTEIN 10"/>
    <property type="match status" value="1"/>
</dbReference>
<feature type="transmembrane region" description="Helical" evidence="20">
    <location>
        <begin position="259"/>
        <end position="278"/>
    </location>
</feature>
<dbReference type="InterPro" id="IPR001841">
    <property type="entry name" value="Znf_RING"/>
</dbReference>
<dbReference type="InterPro" id="IPR017907">
    <property type="entry name" value="Znf_RING_CS"/>
</dbReference>
<evidence type="ECO:0000256" key="11">
    <source>
        <dbReference type="ARBA" id="ARBA00022771"/>
    </source>
</evidence>
<keyword evidence="14" id="KW-0653">Protein transport</keyword>
<keyword evidence="15 20" id="KW-1133">Transmembrane helix</keyword>
<dbReference type="Proteomes" id="UP000822688">
    <property type="component" value="Chromosome 4"/>
</dbReference>
<gene>
    <name evidence="22" type="ORF">KC19_4G164600</name>
</gene>
<dbReference type="PROSITE" id="PS50089">
    <property type="entry name" value="ZF_RING_2"/>
    <property type="match status" value="1"/>
</dbReference>